<dbReference type="NCBIfam" id="NF003967">
    <property type="entry name" value="PRK05461.1"/>
    <property type="match status" value="1"/>
</dbReference>
<protein>
    <submittedName>
        <fullName evidence="2">ApaG protein</fullName>
    </submittedName>
</protein>
<dbReference type="Pfam" id="PF04379">
    <property type="entry name" value="DUF525"/>
    <property type="match status" value="1"/>
</dbReference>
<evidence type="ECO:0000313" key="2">
    <source>
        <dbReference type="EMBL" id="TDP06497.1"/>
    </source>
</evidence>
<dbReference type="PANTHER" id="PTHR14289:SF16">
    <property type="entry name" value="POLYMERASE DELTA-INTERACTING PROTEIN 2"/>
    <property type="match status" value="1"/>
</dbReference>
<organism evidence="2 3">
    <name type="scientific">Roseateles asaccharophilus</name>
    <dbReference type="NCBI Taxonomy" id="582607"/>
    <lineage>
        <taxon>Bacteria</taxon>
        <taxon>Pseudomonadati</taxon>
        <taxon>Pseudomonadota</taxon>
        <taxon>Betaproteobacteria</taxon>
        <taxon>Burkholderiales</taxon>
        <taxon>Sphaerotilaceae</taxon>
        <taxon>Roseateles</taxon>
    </lineage>
</organism>
<dbReference type="AlphaFoldDB" id="A0A4R6MWN4"/>
<feature type="domain" description="ApaG" evidence="1">
    <location>
        <begin position="16"/>
        <end position="140"/>
    </location>
</feature>
<dbReference type="GO" id="GO:0070987">
    <property type="term" value="P:error-free translesion synthesis"/>
    <property type="evidence" value="ECO:0007669"/>
    <property type="project" value="TreeGrafter"/>
</dbReference>
<dbReference type="InterPro" id="IPR036767">
    <property type="entry name" value="ApaG_sf"/>
</dbReference>
<dbReference type="EMBL" id="SNXE01000009">
    <property type="protein sequence ID" value="TDP06497.1"/>
    <property type="molecule type" value="Genomic_DNA"/>
</dbReference>
<proteinExistence type="predicted"/>
<dbReference type="Proteomes" id="UP000295357">
    <property type="component" value="Unassembled WGS sequence"/>
</dbReference>
<gene>
    <name evidence="2" type="ORF">DFR39_109178</name>
</gene>
<accession>A0A4R6MWN4</accession>
<dbReference type="PANTHER" id="PTHR14289">
    <property type="entry name" value="F-BOX ONLY PROTEIN 3"/>
    <property type="match status" value="1"/>
</dbReference>
<name>A0A4R6MWN4_9BURK</name>
<comment type="caution">
    <text evidence="2">The sequence shown here is derived from an EMBL/GenBank/DDBJ whole genome shotgun (WGS) entry which is preliminary data.</text>
</comment>
<dbReference type="SUPFAM" id="SSF110069">
    <property type="entry name" value="ApaG-like"/>
    <property type="match status" value="1"/>
</dbReference>
<dbReference type="Gene3D" id="2.60.40.1470">
    <property type="entry name" value="ApaG domain"/>
    <property type="match status" value="1"/>
</dbReference>
<sequence>MVAAAASITGLTLECRMAQAQFRCSAVVQALPEQTDPERGLFAYSYKITIENTGDVAAQLIARHWTITDARGQVQQVQGLAVVGHQPYLQPGESFQYSSWAQIATPQGSMSGRFLCVTEQAEVFYAPVPEFALAEPGLLH</sequence>
<evidence type="ECO:0000259" key="1">
    <source>
        <dbReference type="PROSITE" id="PS51087"/>
    </source>
</evidence>
<evidence type="ECO:0000313" key="3">
    <source>
        <dbReference type="Proteomes" id="UP000295357"/>
    </source>
</evidence>
<dbReference type="InterPro" id="IPR007474">
    <property type="entry name" value="ApaG_domain"/>
</dbReference>
<dbReference type="PROSITE" id="PS51087">
    <property type="entry name" value="APAG"/>
    <property type="match status" value="1"/>
</dbReference>
<reference evidence="2 3" key="1">
    <citation type="submission" date="2019-03" db="EMBL/GenBank/DDBJ databases">
        <title>Genomic Encyclopedia of Type Strains, Phase IV (KMG-IV): sequencing the most valuable type-strain genomes for metagenomic binning, comparative biology and taxonomic classification.</title>
        <authorList>
            <person name="Goeker M."/>
        </authorList>
    </citation>
    <scope>NUCLEOTIDE SEQUENCE [LARGE SCALE GENOMIC DNA]</scope>
    <source>
        <strain evidence="2 3">DSM 25082</strain>
    </source>
</reference>
<keyword evidence="3" id="KW-1185">Reference proteome</keyword>